<protein>
    <submittedName>
        <fullName evidence="3">Secreted trypsin-like serine protease</fullName>
    </submittedName>
</protein>
<gene>
    <name evidence="3" type="ORF">JOF53_007392</name>
</gene>
<dbReference type="Pfam" id="PF00089">
    <property type="entry name" value="Trypsin"/>
    <property type="match status" value="1"/>
</dbReference>
<dbReference type="EMBL" id="JAGIOO010000001">
    <property type="protein sequence ID" value="MBP2478520.1"/>
    <property type="molecule type" value="Genomic_DNA"/>
</dbReference>
<dbReference type="InterPro" id="IPR001254">
    <property type="entry name" value="Trypsin_dom"/>
</dbReference>
<feature type="domain" description="Peptidase S1" evidence="2">
    <location>
        <begin position="37"/>
        <end position="180"/>
    </location>
</feature>
<accession>A0ABS5APP9</accession>
<dbReference type="Proteomes" id="UP001519363">
    <property type="component" value="Unassembled WGS sequence"/>
</dbReference>
<reference evidence="3 4" key="1">
    <citation type="submission" date="2021-03" db="EMBL/GenBank/DDBJ databases">
        <title>Sequencing the genomes of 1000 actinobacteria strains.</title>
        <authorList>
            <person name="Klenk H.-P."/>
        </authorList>
    </citation>
    <scope>NUCLEOTIDE SEQUENCE [LARGE SCALE GENOMIC DNA]</scope>
    <source>
        <strain evidence="3 4">DSM 44580</strain>
    </source>
</reference>
<dbReference type="InterPro" id="IPR043504">
    <property type="entry name" value="Peptidase_S1_PA_chymotrypsin"/>
</dbReference>
<dbReference type="Gene3D" id="2.40.10.10">
    <property type="entry name" value="Trypsin-like serine proteases"/>
    <property type="match status" value="1"/>
</dbReference>
<dbReference type="RefSeq" id="WP_158103381.1">
    <property type="nucleotide sequence ID" value="NZ_JAGIOO010000001.1"/>
</dbReference>
<keyword evidence="1" id="KW-1015">Disulfide bond</keyword>
<dbReference type="Gene3D" id="3.40.50.720">
    <property type="entry name" value="NAD(P)-binding Rossmann-like Domain"/>
    <property type="match status" value="1"/>
</dbReference>
<comment type="caution">
    <text evidence="3">The sequence shown here is derived from an EMBL/GenBank/DDBJ whole genome shotgun (WGS) entry which is preliminary data.</text>
</comment>
<keyword evidence="4" id="KW-1185">Reference proteome</keyword>
<evidence type="ECO:0000313" key="4">
    <source>
        <dbReference type="Proteomes" id="UP001519363"/>
    </source>
</evidence>
<dbReference type="InterPro" id="IPR002347">
    <property type="entry name" value="SDR_fam"/>
</dbReference>
<evidence type="ECO:0000256" key="1">
    <source>
        <dbReference type="ARBA" id="ARBA00023157"/>
    </source>
</evidence>
<dbReference type="SMART" id="SM00020">
    <property type="entry name" value="Tryp_SPc"/>
    <property type="match status" value="1"/>
</dbReference>
<evidence type="ECO:0000259" key="2">
    <source>
        <dbReference type="PROSITE" id="PS50240"/>
    </source>
</evidence>
<dbReference type="PROSITE" id="PS50240">
    <property type="entry name" value="TRYPSIN_DOM"/>
    <property type="match status" value="1"/>
</dbReference>
<organism evidence="3 4">
    <name type="scientific">Crossiella equi</name>
    <dbReference type="NCBI Taxonomy" id="130796"/>
    <lineage>
        <taxon>Bacteria</taxon>
        <taxon>Bacillati</taxon>
        <taxon>Actinomycetota</taxon>
        <taxon>Actinomycetes</taxon>
        <taxon>Pseudonocardiales</taxon>
        <taxon>Pseudonocardiaceae</taxon>
        <taxon>Crossiella</taxon>
    </lineage>
</organism>
<name>A0ABS5APP9_9PSEU</name>
<proteinExistence type="predicted"/>
<dbReference type="InterPro" id="IPR009003">
    <property type="entry name" value="Peptidase_S1_PA"/>
</dbReference>
<dbReference type="PANTHER" id="PTHR24256">
    <property type="entry name" value="TRYPTASE-RELATED"/>
    <property type="match status" value="1"/>
</dbReference>
<evidence type="ECO:0000313" key="3">
    <source>
        <dbReference type="EMBL" id="MBP2478520.1"/>
    </source>
</evidence>
<dbReference type="SUPFAM" id="SSF50494">
    <property type="entry name" value="Trypsin-like serine proteases"/>
    <property type="match status" value="1"/>
</dbReference>
<dbReference type="InterPro" id="IPR051487">
    <property type="entry name" value="Ser/Thr_Proteases_Immune/Dev"/>
</dbReference>
<sequence length="184" mass="18355">MSPLRTALVTGSTNGIGTAIASAAAEFGGAGVRGNTVSPGVTRAAGEHDLAVAGLTGSTPAGRAGTPQEVAQAVGWGRVCPDSAQCPAKPRTLRQLSAEIVPRSQCSDTKGEDDLCTGFPVGTGACHGDSGGPQLVATGSGWRLVGVTSREGQGRTRCGAGPTIHTSVRAHASWLAEVMASPRP</sequence>
<dbReference type="PRINTS" id="PR00081">
    <property type="entry name" value="GDHRDH"/>
</dbReference>